<dbReference type="AlphaFoldDB" id="A0A0J8AZQ4"/>
<keyword evidence="5 6" id="KW-0472">Membrane</keyword>
<keyword evidence="8" id="KW-1185">Reference proteome</keyword>
<accession>A0A0J8AZQ4</accession>
<dbReference type="PANTHER" id="PTHR13317:SF4">
    <property type="entry name" value="TRANSMEMBRANE ANTERIOR POSTERIOR TRANSFORMATION PROTEIN 1 HOMOLOG"/>
    <property type="match status" value="1"/>
</dbReference>
<comment type="similarity">
    <text evidence="2">Belongs to the TAPT1 family.</text>
</comment>
<evidence type="ECO:0000313" key="8">
    <source>
        <dbReference type="Proteomes" id="UP000035740"/>
    </source>
</evidence>
<feature type="transmembrane region" description="Helical" evidence="6">
    <location>
        <begin position="17"/>
        <end position="40"/>
    </location>
</feature>
<protein>
    <submittedName>
        <fullName evidence="7">Uncharacterized protein</fullName>
    </submittedName>
</protein>
<sequence length="235" mass="26428">SSATQVGRIRFSRHLQVYFLFNVIIVLDRLGSMFGADLVGRALNPRRDFAAFILDTIACVAYAIVHIAILYLQIITINVAVNSNRGELIIVLTSNNFSEIKGGVLKKFSVINLFQISMGDVVERFQTMFTIMALVVHQLIAMDGSDVLEFGQRITLVALWMMCTESMVDWIKHGFINRFNNISPRVYHDFAVVLSYDYINNRSNIARRIGLIPLPIVTIVTSDNPLCEVALRSAL</sequence>
<evidence type="ECO:0000313" key="7">
    <source>
        <dbReference type="EMBL" id="KMS94196.1"/>
    </source>
</evidence>
<evidence type="ECO:0000256" key="5">
    <source>
        <dbReference type="ARBA" id="ARBA00023136"/>
    </source>
</evidence>
<comment type="subcellular location">
    <subcellularLocation>
        <location evidence="1">Membrane</location>
        <topology evidence="1">Multi-pass membrane protein</topology>
    </subcellularLocation>
</comment>
<feature type="non-terminal residue" evidence="7">
    <location>
        <position position="1"/>
    </location>
</feature>
<dbReference type="GO" id="GO:0005789">
    <property type="term" value="C:endoplasmic reticulum membrane"/>
    <property type="evidence" value="ECO:0007669"/>
    <property type="project" value="TreeGrafter"/>
</dbReference>
<dbReference type="Pfam" id="PF05346">
    <property type="entry name" value="DUF747"/>
    <property type="match status" value="1"/>
</dbReference>
<dbReference type="EMBL" id="KQ095393">
    <property type="protein sequence ID" value="KMS94196.1"/>
    <property type="molecule type" value="Genomic_DNA"/>
</dbReference>
<evidence type="ECO:0000256" key="1">
    <source>
        <dbReference type="ARBA" id="ARBA00004141"/>
    </source>
</evidence>
<keyword evidence="4 6" id="KW-1133">Transmembrane helix</keyword>
<dbReference type="OrthoDB" id="29023at2759"/>
<reference evidence="7 8" key="1">
    <citation type="journal article" date="2014" name="Nature">
        <title>The genome of the recently domesticated crop plant sugar beet (Beta vulgaris).</title>
        <authorList>
            <person name="Dohm J.C."/>
            <person name="Minoche A.E."/>
            <person name="Holtgrawe D."/>
            <person name="Capella-Gutierrez S."/>
            <person name="Zakrzewski F."/>
            <person name="Tafer H."/>
            <person name="Rupp O."/>
            <person name="Sorensen T.R."/>
            <person name="Stracke R."/>
            <person name="Reinhardt R."/>
            <person name="Goesmann A."/>
            <person name="Kraft T."/>
            <person name="Schulz B."/>
            <person name="Stadler P.F."/>
            <person name="Schmidt T."/>
            <person name="Gabaldon T."/>
            <person name="Lehrach H."/>
            <person name="Weisshaar B."/>
            <person name="Himmelbauer H."/>
        </authorList>
    </citation>
    <scope>NUCLEOTIDE SEQUENCE [LARGE SCALE GENOMIC DNA]</scope>
    <source>
        <tissue evidence="7">Taproot</tissue>
    </source>
</reference>
<keyword evidence="3 6" id="KW-0812">Transmembrane</keyword>
<dbReference type="PANTHER" id="PTHR13317">
    <property type="entry name" value="TRANSMEMBRANE ANTERIOR POSTERIOR TRANSFORMATION PROTEIN 1 HOMOLOG"/>
    <property type="match status" value="1"/>
</dbReference>
<feature type="transmembrane region" description="Helical" evidence="6">
    <location>
        <begin position="52"/>
        <end position="74"/>
    </location>
</feature>
<dbReference type="Proteomes" id="UP000035740">
    <property type="component" value="Unassembled WGS sequence"/>
</dbReference>
<name>A0A0J8AZQ4_BETVV</name>
<dbReference type="Gramene" id="KMS94196">
    <property type="protein sequence ID" value="KMS94196"/>
    <property type="gene ID" value="BVRB_023840"/>
</dbReference>
<gene>
    <name evidence="7" type="ORF">BVRB_023840</name>
</gene>
<evidence type="ECO:0000256" key="4">
    <source>
        <dbReference type="ARBA" id="ARBA00022989"/>
    </source>
</evidence>
<evidence type="ECO:0000256" key="2">
    <source>
        <dbReference type="ARBA" id="ARBA00008803"/>
    </source>
</evidence>
<dbReference type="InterPro" id="IPR008010">
    <property type="entry name" value="Tatp1"/>
</dbReference>
<proteinExistence type="inferred from homology"/>
<evidence type="ECO:0000256" key="6">
    <source>
        <dbReference type="SAM" id="Phobius"/>
    </source>
</evidence>
<organism evidence="7 8">
    <name type="scientific">Beta vulgaris subsp. vulgaris</name>
    <name type="common">Beet</name>
    <dbReference type="NCBI Taxonomy" id="3555"/>
    <lineage>
        <taxon>Eukaryota</taxon>
        <taxon>Viridiplantae</taxon>
        <taxon>Streptophyta</taxon>
        <taxon>Embryophyta</taxon>
        <taxon>Tracheophyta</taxon>
        <taxon>Spermatophyta</taxon>
        <taxon>Magnoliopsida</taxon>
        <taxon>eudicotyledons</taxon>
        <taxon>Gunneridae</taxon>
        <taxon>Pentapetalae</taxon>
        <taxon>Caryophyllales</taxon>
        <taxon>Chenopodiaceae</taxon>
        <taxon>Betoideae</taxon>
        <taxon>Beta</taxon>
    </lineage>
</organism>
<evidence type="ECO:0000256" key="3">
    <source>
        <dbReference type="ARBA" id="ARBA00022692"/>
    </source>
</evidence>